<comment type="caution">
    <text evidence="3">The sequence shown here is derived from an EMBL/GenBank/DDBJ whole genome shotgun (WGS) entry which is preliminary data.</text>
</comment>
<evidence type="ECO:0000259" key="2">
    <source>
        <dbReference type="Pfam" id="PF00534"/>
    </source>
</evidence>
<organism evidence="3 4">
    <name type="scientific">Archangium gephyra</name>
    <dbReference type="NCBI Taxonomy" id="48"/>
    <lineage>
        <taxon>Bacteria</taxon>
        <taxon>Pseudomonadati</taxon>
        <taxon>Myxococcota</taxon>
        <taxon>Myxococcia</taxon>
        <taxon>Myxococcales</taxon>
        <taxon>Cystobacterineae</taxon>
        <taxon>Archangiaceae</taxon>
        <taxon>Archangium</taxon>
    </lineage>
</organism>
<dbReference type="GO" id="GO:0016757">
    <property type="term" value="F:glycosyltransferase activity"/>
    <property type="evidence" value="ECO:0007669"/>
    <property type="project" value="InterPro"/>
</dbReference>
<dbReference type="AlphaFoldDB" id="A0A2W5TID1"/>
<gene>
    <name evidence="3" type="ORF">DI536_10860</name>
</gene>
<dbReference type="PANTHER" id="PTHR46401:SF2">
    <property type="entry name" value="GLYCOSYLTRANSFERASE WBBK-RELATED"/>
    <property type="match status" value="1"/>
</dbReference>
<accession>A0A2W5TID1</accession>
<dbReference type="SUPFAM" id="SSF53756">
    <property type="entry name" value="UDP-Glycosyltransferase/glycogen phosphorylase"/>
    <property type="match status" value="2"/>
</dbReference>
<proteinExistence type="predicted"/>
<name>A0A2W5TID1_9BACT</name>
<sequence length="728" mass="80015">MGQCAVAWQRVLRHLGFTGELYADDVAPQWRSLVRPASELRPAADDLVLYHHGIASPLAGRLMHLPCRRAVVFHNVTPAHFYAGTRLAEPLIAGRAQLAALAEFVEFSIGVSEFNARELREAGHTNVHVVPLFVEPDRFTAPVADQSWLSRFRDAGRPRVVSVSRVVPHKRMEDLLTLHSELKRIAPRAELWIVGGFAPGNAAFKKLAARARELGGVTFLGRVSHAQLVAAYRSADVFMSMSEHEGFGVPLIEAMACDVPVLAYGAAAVPETMGGAGIVFDEKNFAALAELVQLVSNDLALRASLVEGQRRRVAELSFQNTLTRFKDALAVRSGPSRASKGKPKLAVVVQRFGDTLTGGAEAHAREVALRLSDHAHVEVLTTCARDHLTWKNDLEPGAERDGPLTVHRFPVRRARSMRPFNRLSDSLFTTPQDFVAETHWLAEQGPDSPELLKAIAARRDDFDAFLFFTYLYAPTVWGVPLVADKALVVPTAHDEPPLRFGAMNDVFEVPRVLLCNTPEEMQLIEAHFPKVTRRRVVGVGIEPKKGKPERFREQFGIDGPYLLYLGRMEAGKGVLELAKRHQALVDDFHDAPTLVLAGSGEVAPRGRRIISTGRVDEQTKWDALAGALAVVVPSRYESLSLLTLEAFAVGAPVLGNEACAVVAGQLTRSGGGLTFDLSSDESYRNGVQQLGAQRELFGRQGRHYAAGVKWERVIDAYLQEIELIRRDT</sequence>
<dbReference type="PANTHER" id="PTHR46401">
    <property type="entry name" value="GLYCOSYLTRANSFERASE WBBK-RELATED"/>
    <property type="match status" value="1"/>
</dbReference>
<reference evidence="3 4" key="1">
    <citation type="submission" date="2017-08" db="EMBL/GenBank/DDBJ databases">
        <title>Infants hospitalized years apart are colonized by the same room-sourced microbial strains.</title>
        <authorList>
            <person name="Brooks B."/>
            <person name="Olm M.R."/>
            <person name="Firek B.A."/>
            <person name="Baker R."/>
            <person name="Thomas B.C."/>
            <person name="Morowitz M.J."/>
            <person name="Banfield J.F."/>
        </authorList>
    </citation>
    <scope>NUCLEOTIDE SEQUENCE [LARGE SCALE GENOMIC DNA]</scope>
    <source>
        <strain evidence="3">S2_003_000_R2_14</strain>
    </source>
</reference>
<protein>
    <submittedName>
        <fullName evidence="3">Glycosyl transferase family 1</fullName>
    </submittedName>
</protein>
<evidence type="ECO:0000313" key="3">
    <source>
        <dbReference type="EMBL" id="PZR14542.1"/>
    </source>
</evidence>
<feature type="domain" description="Glycosyl transferase family 1" evidence="2">
    <location>
        <begin position="155"/>
        <end position="311"/>
    </location>
</feature>
<dbReference type="Pfam" id="PF00534">
    <property type="entry name" value="Glycos_transf_1"/>
    <property type="match status" value="1"/>
</dbReference>
<dbReference type="Pfam" id="PF13692">
    <property type="entry name" value="Glyco_trans_1_4"/>
    <property type="match status" value="1"/>
</dbReference>
<dbReference type="Gene3D" id="3.40.50.2000">
    <property type="entry name" value="Glycogen Phosphorylase B"/>
    <property type="match status" value="4"/>
</dbReference>
<dbReference type="CDD" id="cd03801">
    <property type="entry name" value="GT4_PimA-like"/>
    <property type="match status" value="1"/>
</dbReference>
<evidence type="ECO:0000256" key="1">
    <source>
        <dbReference type="ARBA" id="ARBA00022679"/>
    </source>
</evidence>
<dbReference type="InterPro" id="IPR001296">
    <property type="entry name" value="Glyco_trans_1"/>
</dbReference>
<dbReference type="EMBL" id="QFQP01000007">
    <property type="protein sequence ID" value="PZR14542.1"/>
    <property type="molecule type" value="Genomic_DNA"/>
</dbReference>
<evidence type="ECO:0000313" key="4">
    <source>
        <dbReference type="Proteomes" id="UP000249061"/>
    </source>
</evidence>
<keyword evidence="1 3" id="KW-0808">Transferase</keyword>
<dbReference type="GO" id="GO:0009103">
    <property type="term" value="P:lipopolysaccharide biosynthetic process"/>
    <property type="evidence" value="ECO:0007669"/>
    <property type="project" value="TreeGrafter"/>
</dbReference>
<dbReference type="Proteomes" id="UP000249061">
    <property type="component" value="Unassembled WGS sequence"/>
</dbReference>